<keyword evidence="2" id="KW-1185">Reference proteome</keyword>
<dbReference type="RefSeq" id="WP_286249706.1">
    <property type="nucleotide sequence ID" value="NZ_AP018448.1"/>
</dbReference>
<protein>
    <recommendedName>
        <fullName evidence="3">IclR-ED domain-containing protein</fullName>
    </recommendedName>
</protein>
<reference evidence="1 2" key="1">
    <citation type="journal article" date="2010" name="ChemBioChem">
        <title>Cloning and characterization of the biosynthetic gene cluster of 16-membered macrolide antibiotic FD-891: involvement of a dual functional cytochrome P450 monooxygenase catalyzing epoxidation and hydroxylation.</title>
        <authorList>
            <person name="Kudo F."/>
            <person name="Motegi A."/>
            <person name="Mizoue K."/>
            <person name="Eguchi T."/>
        </authorList>
    </citation>
    <scope>NUCLEOTIDE SEQUENCE [LARGE SCALE GENOMIC DNA]</scope>
    <source>
        <strain evidence="1 2">A-8890</strain>
    </source>
</reference>
<gene>
    <name evidence="1" type="ORF">SGFS_023620</name>
</gene>
<organism evidence="1 2">
    <name type="scientific">Streptomyces graminofaciens</name>
    <dbReference type="NCBI Taxonomy" id="68212"/>
    <lineage>
        <taxon>Bacteria</taxon>
        <taxon>Bacillati</taxon>
        <taxon>Actinomycetota</taxon>
        <taxon>Actinomycetes</taxon>
        <taxon>Kitasatosporales</taxon>
        <taxon>Streptomycetaceae</taxon>
        <taxon>Streptomyces</taxon>
    </lineage>
</organism>
<dbReference type="Proteomes" id="UP001321542">
    <property type="component" value="Chromosome"/>
</dbReference>
<evidence type="ECO:0000313" key="1">
    <source>
        <dbReference type="EMBL" id="BBC31068.1"/>
    </source>
</evidence>
<dbReference type="InterPro" id="IPR029016">
    <property type="entry name" value="GAF-like_dom_sf"/>
</dbReference>
<evidence type="ECO:0008006" key="3">
    <source>
        <dbReference type="Google" id="ProtNLM"/>
    </source>
</evidence>
<dbReference type="Gene3D" id="3.30.450.40">
    <property type="match status" value="1"/>
</dbReference>
<reference evidence="1 2" key="2">
    <citation type="journal article" date="2023" name="ChemBioChem">
        <title>Acyltransferase Domain Exchange between Two Independent Type I Polyketide Synthases in the Same Producer Strain of Macrolide Antibiotics.</title>
        <authorList>
            <person name="Kudo F."/>
            <person name="Kishikawa K."/>
            <person name="Tsuboi K."/>
            <person name="Kido T."/>
            <person name="Usui T."/>
            <person name="Hashimoto J."/>
            <person name="Shin-Ya K."/>
            <person name="Miyanaga A."/>
            <person name="Eguchi T."/>
        </authorList>
    </citation>
    <scope>NUCLEOTIDE SEQUENCE [LARGE SCALE GENOMIC DNA]</scope>
    <source>
        <strain evidence="1 2">A-8890</strain>
    </source>
</reference>
<dbReference type="EMBL" id="AP018448">
    <property type="protein sequence ID" value="BBC31068.1"/>
    <property type="molecule type" value="Genomic_DNA"/>
</dbReference>
<name>A0ABN5VDP7_9ACTN</name>
<dbReference type="SUPFAM" id="SSF55781">
    <property type="entry name" value="GAF domain-like"/>
    <property type="match status" value="1"/>
</dbReference>
<proteinExistence type="predicted"/>
<evidence type="ECO:0000313" key="2">
    <source>
        <dbReference type="Proteomes" id="UP001321542"/>
    </source>
</evidence>
<sequence length="56" mass="5506">MPLIRISVAVPVTDSKGRVVAALSVVGADARTHLLAPAVVLAGRGISRGLGSGDGT</sequence>
<accession>A0ABN5VDP7</accession>